<feature type="region of interest" description="Disordered" evidence="1">
    <location>
        <begin position="447"/>
        <end position="480"/>
    </location>
</feature>
<proteinExistence type="predicted"/>
<dbReference type="OrthoDB" id="9991912at2"/>
<keyword evidence="3" id="KW-1185">Reference proteome</keyword>
<dbReference type="STRING" id="1855283.SAMN05216382_3073"/>
<evidence type="ECO:0000313" key="2">
    <source>
        <dbReference type="EMBL" id="SEM00501.1"/>
    </source>
</evidence>
<name>A0A1H7UU65_9SPHN</name>
<gene>
    <name evidence="2" type="ORF">SAMN05216382_3073</name>
</gene>
<protein>
    <submittedName>
        <fullName evidence="2">Uncharacterized protein</fullName>
    </submittedName>
</protein>
<sequence>MSVWKNIRPDALASVFVQVQAFIDQNEELTRIVAEATPDRLAGLTPAEAARRKKLAKKAKQTLHNYRGSDASLAQEEKARRKALSKLLFDNKGQLGDIAKVVVEASILSAQIEEIATVRAEVEAEAKPQLKAQERAWLDAFYKAGGSLWQLRQLSKSDLVFLATFAREKAEDPRHRDQNGLAMTAFRDGHLDLCVEGLTEAEQTALLLASGRITAADIEAKKAFEMAAGHALAITPTLAGALARAAEIQRAGGDWNGAIGTVDHAENAAFERDLQTLVEAIGSGEKAEARAWDILLPPTPLSIDAVPDAAASPALCATIAREMLDHIHGAEQDRWATLMDKIGHDMSQRQTIAERLAVAENDNLLIRDGAQNVPLASDWRAALQRLQDDDVRSLAMLVRDQPEVRWLAQCRGIDVPATLTIEPPFLHAARLLRQPVDELVWELFDPPPARENTSGSVAGSSSTSAVGPADNHVLDDDDDY</sequence>
<evidence type="ECO:0000313" key="3">
    <source>
        <dbReference type="Proteomes" id="UP000199214"/>
    </source>
</evidence>
<reference evidence="3" key="1">
    <citation type="submission" date="2016-10" db="EMBL/GenBank/DDBJ databases">
        <authorList>
            <person name="Varghese N."/>
            <person name="Submissions S."/>
        </authorList>
    </citation>
    <scope>NUCLEOTIDE SEQUENCE [LARGE SCALE GENOMIC DNA]</scope>
    <source>
        <strain evidence="3">JS21-1</strain>
    </source>
</reference>
<dbReference type="AlphaFoldDB" id="A0A1H7UU65"/>
<accession>A0A1H7UU65</accession>
<feature type="compositionally biased region" description="Low complexity" evidence="1">
    <location>
        <begin position="453"/>
        <end position="466"/>
    </location>
</feature>
<dbReference type="RefSeq" id="WP_093007915.1">
    <property type="nucleotide sequence ID" value="NZ_FNZZ01000008.1"/>
</dbReference>
<organism evidence="2 3">
    <name type="scientific">Sphingomonas palmae</name>
    <dbReference type="NCBI Taxonomy" id="1855283"/>
    <lineage>
        <taxon>Bacteria</taxon>
        <taxon>Pseudomonadati</taxon>
        <taxon>Pseudomonadota</taxon>
        <taxon>Alphaproteobacteria</taxon>
        <taxon>Sphingomonadales</taxon>
        <taxon>Sphingomonadaceae</taxon>
        <taxon>Sphingomonas</taxon>
    </lineage>
</organism>
<dbReference type="Proteomes" id="UP000199214">
    <property type="component" value="Unassembled WGS sequence"/>
</dbReference>
<evidence type="ECO:0000256" key="1">
    <source>
        <dbReference type="SAM" id="MobiDB-lite"/>
    </source>
</evidence>
<dbReference type="EMBL" id="FNZZ01000008">
    <property type="protein sequence ID" value="SEM00501.1"/>
    <property type="molecule type" value="Genomic_DNA"/>
</dbReference>